<protein>
    <submittedName>
        <fullName evidence="1">Uncharacterized protein</fullName>
    </submittedName>
</protein>
<evidence type="ECO:0000313" key="1">
    <source>
        <dbReference type="EMBL" id="CAH3175579.1"/>
    </source>
</evidence>
<reference evidence="1 2" key="1">
    <citation type="submission" date="2022-05" db="EMBL/GenBank/DDBJ databases">
        <authorList>
            <consortium name="Genoscope - CEA"/>
            <person name="William W."/>
        </authorList>
    </citation>
    <scope>NUCLEOTIDE SEQUENCE [LARGE SCALE GENOMIC DNA]</scope>
</reference>
<dbReference type="EMBL" id="CALNXK010000202">
    <property type="protein sequence ID" value="CAH3175579.1"/>
    <property type="molecule type" value="Genomic_DNA"/>
</dbReference>
<organism evidence="1 2">
    <name type="scientific">Porites lobata</name>
    <dbReference type="NCBI Taxonomy" id="104759"/>
    <lineage>
        <taxon>Eukaryota</taxon>
        <taxon>Metazoa</taxon>
        <taxon>Cnidaria</taxon>
        <taxon>Anthozoa</taxon>
        <taxon>Hexacorallia</taxon>
        <taxon>Scleractinia</taxon>
        <taxon>Fungiina</taxon>
        <taxon>Poritidae</taxon>
        <taxon>Porites</taxon>
    </lineage>
</organism>
<keyword evidence="2" id="KW-1185">Reference proteome</keyword>
<gene>
    <name evidence="1" type="ORF">PLOB_00017096</name>
</gene>
<dbReference type="Proteomes" id="UP001159405">
    <property type="component" value="Unassembled WGS sequence"/>
</dbReference>
<accession>A0ABN8R854</accession>
<proteinExistence type="predicted"/>
<name>A0ABN8R854_9CNID</name>
<comment type="caution">
    <text evidence="1">The sequence shown here is derived from an EMBL/GenBank/DDBJ whole genome shotgun (WGS) entry which is preliminary data.</text>
</comment>
<evidence type="ECO:0000313" key="2">
    <source>
        <dbReference type="Proteomes" id="UP001159405"/>
    </source>
</evidence>
<sequence>MRGRGFWKLNTVQQFSFTKTNEYLTPLQSIITQTKDEYALDNTVTPNLLWEMIKMKIRETSIEFGRINKRKMVQKQDDKEKTMKILEEQTANIDATDCQNIWSELEKKRRELETIIEYQTKGAI</sequence>